<dbReference type="Proteomes" id="UP000041254">
    <property type="component" value="Unassembled WGS sequence"/>
</dbReference>
<dbReference type="InterPro" id="IPR000408">
    <property type="entry name" value="Reg_chr_condens"/>
</dbReference>
<dbReference type="PRINTS" id="PR00633">
    <property type="entry name" value="RCCNDNSATION"/>
</dbReference>
<dbReference type="SUPFAM" id="SSF50985">
    <property type="entry name" value="RCC1/BLIP-II"/>
    <property type="match status" value="1"/>
</dbReference>
<feature type="repeat" description="RCC1" evidence="2">
    <location>
        <begin position="174"/>
        <end position="236"/>
    </location>
</feature>
<dbReference type="PANTHER" id="PTHR22872:SF2">
    <property type="entry name" value="INHIBITOR OF BRUTON TYROSINE KINASE"/>
    <property type="match status" value="1"/>
</dbReference>
<gene>
    <name evidence="3" type="ORF">Vbra_20360</name>
</gene>
<dbReference type="OrthoDB" id="10256179at2759"/>
<accession>A0A0G4EF28</accession>
<dbReference type="AlphaFoldDB" id="A0A0G4EF28"/>
<dbReference type="PROSITE" id="PS00626">
    <property type="entry name" value="RCC1_2"/>
    <property type="match status" value="1"/>
</dbReference>
<feature type="repeat" description="RCC1" evidence="2">
    <location>
        <begin position="237"/>
        <end position="288"/>
    </location>
</feature>
<feature type="repeat" description="RCC1" evidence="2">
    <location>
        <begin position="113"/>
        <end position="166"/>
    </location>
</feature>
<evidence type="ECO:0008006" key="5">
    <source>
        <dbReference type="Google" id="ProtNLM"/>
    </source>
</evidence>
<name>A0A0G4EF28_VITBC</name>
<sequence length="398" mass="41708">MALAVHGYKLPAVQGASLSRQPDWEWVDLSQIPHRADTRPNWLHFGVCEANVALADKYGVALFDADAAKEDADVAAQRRRAYLRLGAELGASGDAICGIACGEEHVVLFTERGRAFGWGRNQYGEVGQGNTRPVESLQPITATRHEGCTVKGVAAARSASFFLVAEGPTGGTPTVLMACGLNKQGQLGLWRSERDCAEGKNEVVVQPRAVQLPLLGGEGLSSVASRSAHTLAVTDRGRILAWGLNLQGQLGLGHTSEKELPQSVGAFASTKVRQVSCGLCHSIALTNTGDVYTFGTLPNLPYPQPLPDVPDMQHKLPPFQLPDHRASAAAADHPAVAPAAAASSGAPFSVAKGPERVSGLPNSVCCVSAGSTFSAALAADGEGKAKLLVWGKQTGRSR</sequence>
<dbReference type="InParanoid" id="A0A0G4EF28"/>
<dbReference type="VEuPathDB" id="CryptoDB:Vbra_20360"/>
<dbReference type="Gene3D" id="2.130.10.30">
    <property type="entry name" value="Regulator of chromosome condensation 1/beta-lactamase-inhibitor protein II"/>
    <property type="match status" value="1"/>
</dbReference>
<dbReference type="Pfam" id="PF13540">
    <property type="entry name" value="RCC1_2"/>
    <property type="match status" value="1"/>
</dbReference>
<dbReference type="PANTHER" id="PTHR22872">
    <property type="entry name" value="BTK-BINDING PROTEIN-RELATED"/>
    <property type="match status" value="1"/>
</dbReference>
<dbReference type="Pfam" id="PF00415">
    <property type="entry name" value="RCC1"/>
    <property type="match status" value="1"/>
</dbReference>
<dbReference type="EMBL" id="CDMY01000201">
    <property type="protein sequence ID" value="CEL94015.1"/>
    <property type="molecule type" value="Genomic_DNA"/>
</dbReference>
<keyword evidence="1" id="KW-0677">Repeat</keyword>
<organism evidence="3 4">
    <name type="scientific">Vitrella brassicaformis (strain CCMP3155)</name>
    <dbReference type="NCBI Taxonomy" id="1169540"/>
    <lineage>
        <taxon>Eukaryota</taxon>
        <taxon>Sar</taxon>
        <taxon>Alveolata</taxon>
        <taxon>Colpodellida</taxon>
        <taxon>Vitrellaceae</taxon>
        <taxon>Vitrella</taxon>
    </lineage>
</organism>
<dbReference type="PhylomeDB" id="A0A0G4EF28"/>
<protein>
    <recommendedName>
        <fullName evidence="5">Regulator of chromosome condensation</fullName>
    </recommendedName>
</protein>
<dbReference type="PROSITE" id="PS50012">
    <property type="entry name" value="RCC1_3"/>
    <property type="match status" value="3"/>
</dbReference>
<dbReference type="InterPro" id="IPR051625">
    <property type="entry name" value="Signaling_Regulatory_Domain"/>
</dbReference>
<evidence type="ECO:0000256" key="1">
    <source>
        <dbReference type="ARBA" id="ARBA00022737"/>
    </source>
</evidence>
<evidence type="ECO:0000313" key="3">
    <source>
        <dbReference type="EMBL" id="CEL94015.1"/>
    </source>
</evidence>
<evidence type="ECO:0000256" key="2">
    <source>
        <dbReference type="PROSITE-ProRule" id="PRU00235"/>
    </source>
</evidence>
<dbReference type="OMA" id="WRSERDC"/>
<proteinExistence type="predicted"/>
<dbReference type="STRING" id="1169540.A0A0G4EF28"/>
<reference evidence="3 4" key="1">
    <citation type="submission" date="2014-11" db="EMBL/GenBank/DDBJ databases">
        <authorList>
            <person name="Zhu J."/>
            <person name="Qi W."/>
            <person name="Song R."/>
        </authorList>
    </citation>
    <scope>NUCLEOTIDE SEQUENCE [LARGE SCALE GENOMIC DNA]</scope>
</reference>
<dbReference type="InterPro" id="IPR009091">
    <property type="entry name" value="RCC1/BLIP-II"/>
</dbReference>
<evidence type="ECO:0000313" key="4">
    <source>
        <dbReference type="Proteomes" id="UP000041254"/>
    </source>
</evidence>
<keyword evidence="4" id="KW-1185">Reference proteome</keyword>